<dbReference type="GeneID" id="87945890"/>
<gene>
    <name evidence="1" type="ORF">CDEST_09387</name>
</gene>
<sequence>MGGWGPRNLKRYRGLHRAQSTILIQMRTGFIGLNSFLYPKGMPTQLSTSFFDCPLLRNARRNLPITQWLCVRIEIRHRMSPRFRIRGLCDLLDEFPGTVSTWAIHDFELAQFVWTDRYMMDGPSTQSPNIINRESMASPSLFPSLPREIRDKIYEHYLTVPGGYVCDPDRFAASALARTEEQPDFSIVGVLKGADGQPIDLNLSYTCRPVASEMHCLALRTNTITFSTVTSDELRILALSLQRGMRPYVDGYRQEMIYHAAQALPTKIVDELKLKYPPFVLVLERMREGPTDLETMLSSQPCKGAPYGEARSLWSNFCRDVVQANLPLDTEQTAIRRYWIESDYFNTASSSEKVARAIPRLVGIVDCPLNHWSIPTDRALGAYAPRKEFDLENARTKKDRIKYRFPAAAVAILFLQSLGDRRCGQLRKIVLHED</sequence>
<evidence type="ECO:0000313" key="2">
    <source>
        <dbReference type="Proteomes" id="UP001322277"/>
    </source>
</evidence>
<keyword evidence="2" id="KW-1185">Reference proteome</keyword>
<name>A0AAX4IMY9_9PEZI</name>
<dbReference type="Proteomes" id="UP001322277">
    <property type="component" value="Chromosome 6"/>
</dbReference>
<organism evidence="1 2">
    <name type="scientific">Colletotrichum destructivum</name>
    <dbReference type="NCBI Taxonomy" id="34406"/>
    <lineage>
        <taxon>Eukaryota</taxon>
        <taxon>Fungi</taxon>
        <taxon>Dikarya</taxon>
        <taxon>Ascomycota</taxon>
        <taxon>Pezizomycotina</taxon>
        <taxon>Sordariomycetes</taxon>
        <taxon>Hypocreomycetidae</taxon>
        <taxon>Glomerellales</taxon>
        <taxon>Glomerellaceae</taxon>
        <taxon>Colletotrichum</taxon>
        <taxon>Colletotrichum destructivum species complex</taxon>
    </lineage>
</organism>
<reference evidence="2" key="1">
    <citation type="journal article" date="2023" name="bioRxiv">
        <title>Complete genome of the Medicago anthracnose fungus, Colletotrichum destructivum, reveals a mini-chromosome-like region within a core chromosome.</title>
        <authorList>
            <person name="Lapalu N."/>
            <person name="Simon A."/>
            <person name="Lu A."/>
            <person name="Plaumann P.-L."/>
            <person name="Amselem J."/>
            <person name="Pigne S."/>
            <person name="Auger A."/>
            <person name="Koch C."/>
            <person name="Dallery J.-F."/>
            <person name="O'Connell R.J."/>
        </authorList>
    </citation>
    <scope>NUCLEOTIDE SEQUENCE [LARGE SCALE GENOMIC DNA]</scope>
    <source>
        <strain evidence="2">CBS 520.97</strain>
    </source>
</reference>
<evidence type="ECO:0000313" key="1">
    <source>
        <dbReference type="EMBL" id="WQF84373.1"/>
    </source>
</evidence>
<dbReference type="KEGG" id="cdet:87945890"/>
<accession>A0AAX4IMY9</accession>
<proteinExistence type="predicted"/>
<dbReference type="RefSeq" id="XP_062781597.1">
    <property type="nucleotide sequence ID" value="XM_062925546.1"/>
</dbReference>
<dbReference type="EMBL" id="CP137310">
    <property type="protein sequence ID" value="WQF84373.1"/>
    <property type="molecule type" value="Genomic_DNA"/>
</dbReference>
<dbReference type="AlphaFoldDB" id="A0AAX4IMY9"/>
<protein>
    <submittedName>
        <fullName evidence="1">Uncharacterized protein</fullName>
    </submittedName>
</protein>